<evidence type="ECO:0000313" key="2">
    <source>
        <dbReference type="EMBL" id="MER7182929.1"/>
    </source>
</evidence>
<proteinExistence type="predicted"/>
<sequence>MGRQKPSKPRRERPEQLVTHEPPESLPGWPESHVSVGLTDDNIDECVNVVIHGVEHRLHATTARALSDALLKTLDAYNDQVRVALADPAVRALLPRVPSDELIV</sequence>
<protein>
    <submittedName>
        <fullName evidence="2">Uncharacterized protein</fullName>
    </submittedName>
</protein>
<evidence type="ECO:0000313" key="3">
    <source>
        <dbReference type="Proteomes" id="UP001474181"/>
    </source>
</evidence>
<dbReference type="Proteomes" id="UP001474181">
    <property type="component" value="Unassembled WGS sequence"/>
</dbReference>
<accession>A0ABV1X1P0</accession>
<reference evidence="2 3" key="1">
    <citation type="submission" date="2024-06" db="EMBL/GenBank/DDBJ databases">
        <title>The Natural Products Discovery Center: Release of the First 8490 Sequenced Strains for Exploring Actinobacteria Biosynthetic Diversity.</title>
        <authorList>
            <person name="Kalkreuter E."/>
            <person name="Kautsar S.A."/>
            <person name="Yang D."/>
            <person name="Bader C.D."/>
            <person name="Teijaro C.N."/>
            <person name="Fluegel L."/>
            <person name="Davis C.M."/>
            <person name="Simpson J.R."/>
            <person name="Lauterbach L."/>
            <person name="Steele A.D."/>
            <person name="Gui C."/>
            <person name="Meng S."/>
            <person name="Li G."/>
            <person name="Viehrig K."/>
            <person name="Ye F."/>
            <person name="Su P."/>
            <person name="Kiefer A.F."/>
            <person name="Nichols A."/>
            <person name="Cepeda A.J."/>
            <person name="Yan W."/>
            <person name="Fan B."/>
            <person name="Jiang Y."/>
            <person name="Adhikari A."/>
            <person name="Zheng C.-J."/>
            <person name="Schuster L."/>
            <person name="Cowan T.M."/>
            <person name="Smanski M.J."/>
            <person name="Chevrette M.G."/>
            <person name="De Carvalho L.P.S."/>
            <person name="Shen B."/>
        </authorList>
    </citation>
    <scope>NUCLEOTIDE SEQUENCE [LARGE SCALE GENOMIC DNA]</scope>
    <source>
        <strain evidence="2 3">NPDC000234</strain>
    </source>
</reference>
<feature type="compositionally biased region" description="Basic residues" evidence="1">
    <location>
        <begin position="1"/>
        <end position="11"/>
    </location>
</feature>
<keyword evidence="3" id="KW-1185">Reference proteome</keyword>
<dbReference type="RefSeq" id="WP_350783952.1">
    <property type="nucleotide sequence ID" value="NZ_JBEPEK010000209.1"/>
</dbReference>
<organism evidence="2 3">
    <name type="scientific">Streptomyces hyaluromycini</name>
    <dbReference type="NCBI Taxonomy" id="1377993"/>
    <lineage>
        <taxon>Bacteria</taxon>
        <taxon>Bacillati</taxon>
        <taxon>Actinomycetota</taxon>
        <taxon>Actinomycetes</taxon>
        <taxon>Kitasatosporales</taxon>
        <taxon>Streptomycetaceae</taxon>
        <taxon>Streptomyces</taxon>
    </lineage>
</organism>
<evidence type="ECO:0000256" key="1">
    <source>
        <dbReference type="SAM" id="MobiDB-lite"/>
    </source>
</evidence>
<dbReference type="EMBL" id="JBEPEK010000209">
    <property type="protein sequence ID" value="MER7182929.1"/>
    <property type="molecule type" value="Genomic_DNA"/>
</dbReference>
<gene>
    <name evidence="2" type="ORF">ABT404_26245</name>
</gene>
<comment type="caution">
    <text evidence="2">The sequence shown here is derived from an EMBL/GenBank/DDBJ whole genome shotgun (WGS) entry which is preliminary data.</text>
</comment>
<feature type="region of interest" description="Disordered" evidence="1">
    <location>
        <begin position="1"/>
        <end position="30"/>
    </location>
</feature>
<name>A0ABV1X1P0_9ACTN</name>